<dbReference type="Pfam" id="PF20684">
    <property type="entry name" value="Fung_rhodopsin"/>
    <property type="match status" value="1"/>
</dbReference>
<keyword evidence="10" id="KW-1185">Reference proteome</keyword>
<evidence type="ECO:0000259" key="8">
    <source>
        <dbReference type="Pfam" id="PF20684"/>
    </source>
</evidence>
<feature type="transmembrane region" description="Helical" evidence="7">
    <location>
        <begin position="280"/>
        <end position="299"/>
    </location>
</feature>
<gene>
    <name evidence="9" type="ORF">HYALB_00001850</name>
</gene>
<comment type="similarity">
    <text evidence="5">Belongs to the SAT4 family.</text>
</comment>
<dbReference type="PANTHER" id="PTHR33048:SF129">
    <property type="entry name" value="INTEGRAL MEMBRANE PROTEIN-RELATED"/>
    <property type="match status" value="1"/>
</dbReference>
<feature type="transmembrane region" description="Helical" evidence="7">
    <location>
        <begin position="250"/>
        <end position="268"/>
    </location>
</feature>
<organism evidence="9 10">
    <name type="scientific">Hymenoscyphus albidus</name>
    <dbReference type="NCBI Taxonomy" id="595503"/>
    <lineage>
        <taxon>Eukaryota</taxon>
        <taxon>Fungi</taxon>
        <taxon>Dikarya</taxon>
        <taxon>Ascomycota</taxon>
        <taxon>Pezizomycotina</taxon>
        <taxon>Leotiomycetes</taxon>
        <taxon>Helotiales</taxon>
        <taxon>Helotiaceae</taxon>
        <taxon>Hymenoscyphus</taxon>
    </lineage>
</organism>
<feature type="transmembrane region" description="Helical" evidence="7">
    <location>
        <begin position="113"/>
        <end position="135"/>
    </location>
</feature>
<keyword evidence="2 7" id="KW-0812">Transmembrane</keyword>
<proteinExistence type="inferred from homology"/>
<evidence type="ECO:0000256" key="4">
    <source>
        <dbReference type="ARBA" id="ARBA00023136"/>
    </source>
</evidence>
<keyword evidence="4 7" id="KW-0472">Membrane</keyword>
<reference evidence="9" key="1">
    <citation type="submission" date="2021-07" db="EMBL/GenBank/DDBJ databases">
        <authorList>
            <person name="Durling M."/>
        </authorList>
    </citation>
    <scope>NUCLEOTIDE SEQUENCE</scope>
</reference>
<evidence type="ECO:0000256" key="5">
    <source>
        <dbReference type="ARBA" id="ARBA00038359"/>
    </source>
</evidence>
<dbReference type="AlphaFoldDB" id="A0A9N9Q7H0"/>
<evidence type="ECO:0000313" key="9">
    <source>
        <dbReference type="EMBL" id="CAG8977969.1"/>
    </source>
</evidence>
<dbReference type="GO" id="GO:0016020">
    <property type="term" value="C:membrane"/>
    <property type="evidence" value="ECO:0007669"/>
    <property type="project" value="UniProtKB-SubCell"/>
</dbReference>
<feature type="transmembrane region" description="Helical" evidence="7">
    <location>
        <begin position="319"/>
        <end position="339"/>
    </location>
</feature>
<accession>A0A9N9Q7H0</accession>
<comment type="subcellular location">
    <subcellularLocation>
        <location evidence="1">Membrane</location>
        <topology evidence="1">Multi-pass membrane protein</topology>
    </subcellularLocation>
</comment>
<sequence length="437" mass="48227">MATPQLVSTATQTFSTILPSGSISAFLGTPPATLKDYYIASYFLFRFGMKTDPIHGSPVSPKRPPPEAYVSETNGPAIIVSMIASIVVMLLITSIRLGIRLFNRGLMMGLDDLFIIPGIILAVAWPALQICAVVYGGAGKHMYDVTYEEYSYFKLYANVDKLLFFLAVGFIKLSICFFNRRLTSITSKPWRIFNNCFIAALVAYILLALFWCIFQCNPPYAGWNIIRVAKELKHKPQCISDNVVGSGLSVIHALMDFGLLSVPLIVLWKVQMNWMTKARLFFVFSIGGMSAIGSVVRQVEQERLKGDILFNFVPLQNWTLIDLTFGVVAASLPILSAFIPKSWKSAIGSKKSTQPSNGYFKKSGHAKLQSGRDGRIGKGSGTESDITRTDVIELTYQDKKDLGWDNVSDDTREVAGSLEIVGGSHQARTTTWVGQAK</sequence>
<feature type="transmembrane region" description="Helical" evidence="7">
    <location>
        <begin position="192"/>
        <end position="214"/>
    </location>
</feature>
<feature type="transmembrane region" description="Helical" evidence="7">
    <location>
        <begin position="75"/>
        <end position="92"/>
    </location>
</feature>
<dbReference type="OrthoDB" id="5429740at2759"/>
<evidence type="ECO:0000256" key="7">
    <source>
        <dbReference type="SAM" id="Phobius"/>
    </source>
</evidence>
<evidence type="ECO:0000256" key="3">
    <source>
        <dbReference type="ARBA" id="ARBA00022989"/>
    </source>
</evidence>
<feature type="transmembrane region" description="Helical" evidence="7">
    <location>
        <begin position="162"/>
        <end position="180"/>
    </location>
</feature>
<evidence type="ECO:0000313" key="10">
    <source>
        <dbReference type="Proteomes" id="UP000701801"/>
    </source>
</evidence>
<evidence type="ECO:0000256" key="1">
    <source>
        <dbReference type="ARBA" id="ARBA00004141"/>
    </source>
</evidence>
<dbReference type="InterPro" id="IPR052337">
    <property type="entry name" value="SAT4-like"/>
</dbReference>
<feature type="region of interest" description="Disordered" evidence="6">
    <location>
        <begin position="350"/>
        <end position="383"/>
    </location>
</feature>
<feature type="domain" description="Rhodopsin" evidence="8">
    <location>
        <begin position="95"/>
        <end position="339"/>
    </location>
</feature>
<keyword evidence="3 7" id="KW-1133">Transmembrane helix</keyword>
<evidence type="ECO:0000256" key="6">
    <source>
        <dbReference type="SAM" id="MobiDB-lite"/>
    </source>
</evidence>
<protein>
    <recommendedName>
        <fullName evidence="8">Rhodopsin domain-containing protein</fullName>
    </recommendedName>
</protein>
<evidence type="ECO:0000256" key="2">
    <source>
        <dbReference type="ARBA" id="ARBA00022692"/>
    </source>
</evidence>
<name>A0A9N9Q7H0_9HELO</name>
<dbReference type="InterPro" id="IPR049326">
    <property type="entry name" value="Rhodopsin_dom_fungi"/>
</dbReference>
<dbReference type="PANTHER" id="PTHR33048">
    <property type="entry name" value="PTH11-LIKE INTEGRAL MEMBRANE PROTEIN (AFU_ORTHOLOGUE AFUA_5G11245)"/>
    <property type="match status" value="1"/>
</dbReference>
<dbReference type="Proteomes" id="UP000701801">
    <property type="component" value="Unassembled WGS sequence"/>
</dbReference>
<dbReference type="EMBL" id="CAJVRM010000239">
    <property type="protein sequence ID" value="CAG8977969.1"/>
    <property type="molecule type" value="Genomic_DNA"/>
</dbReference>
<comment type="caution">
    <text evidence="9">The sequence shown here is derived from an EMBL/GenBank/DDBJ whole genome shotgun (WGS) entry which is preliminary data.</text>
</comment>